<dbReference type="InterPro" id="IPR030184">
    <property type="entry name" value="WAT1-related"/>
</dbReference>
<feature type="transmembrane region" description="Helical" evidence="6">
    <location>
        <begin position="47"/>
        <end position="67"/>
    </location>
</feature>
<proteinExistence type="inferred from homology"/>
<comment type="similarity">
    <text evidence="2 6">Belongs to the drug/metabolite transporter (DMT) superfamily. Plant drug/metabolite exporter (P-DME) (TC 2.A.7.4) family.</text>
</comment>
<evidence type="ECO:0000256" key="4">
    <source>
        <dbReference type="ARBA" id="ARBA00022989"/>
    </source>
</evidence>
<evidence type="ECO:0000256" key="1">
    <source>
        <dbReference type="ARBA" id="ARBA00004141"/>
    </source>
</evidence>
<dbReference type="RefSeq" id="XP_048319310.2">
    <property type="nucleotide sequence ID" value="XM_048463353.2"/>
</dbReference>
<dbReference type="SUPFAM" id="SSF103481">
    <property type="entry name" value="Multidrug resistance efflux transporter EmrE"/>
    <property type="match status" value="1"/>
</dbReference>
<name>A0ABM3I2M9_ZIZJJ</name>
<evidence type="ECO:0000256" key="3">
    <source>
        <dbReference type="ARBA" id="ARBA00022692"/>
    </source>
</evidence>
<dbReference type="Proteomes" id="UP001652623">
    <property type="component" value="Chromosome 12"/>
</dbReference>
<feature type="transmembrane region" description="Helical" evidence="6">
    <location>
        <begin position="197"/>
        <end position="215"/>
    </location>
</feature>
<comment type="subcellular location">
    <subcellularLocation>
        <location evidence="1 6">Membrane</location>
        <topology evidence="1 6">Multi-pass membrane protein</topology>
    </subcellularLocation>
</comment>
<dbReference type="PANTHER" id="PTHR31218">
    <property type="entry name" value="WAT1-RELATED PROTEIN"/>
    <property type="match status" value="1"/>
</dbReference>
<feature type="transmembrane region" description="Helical" evidence="6">
    <location>
        <begin position="12"/>
        <end position="35"/>
    </location>
</feature>
<feature type="transmembrane region" description="Helical" evidence="6">
    <location>
        <begin position="113"/>
        <end position="132"/>
    </location>
</feature>
<feature type="transmembrane region" description="Helical" evidence="6">
    <location>
        <begin position="87"/>
        <end position="106"/>
    </location>
</feature>
<dbReference type="Pfam" id="PF00892">
    <property type="entry name" value="EamA"/>
    <property type="match status" value="1"/>
</dbReference>
<dbReference type="GeneID" id="107434612"/>
<evidence type="ECO:0000313" key="9">
    <source>
        <dbReference type="RefSeq" id="XP_048319310.2"/>
    </source>
</evidence>
<evidence type="ECO:0000256" key="6">
    <source>
        <dbReference type="RuleBase" id="RU363077"/>
    </source>
</evidence>
<evidence type="ECO:0000256" key="5">
    <source>
        <dbReference type="ARBA" id="ARBA00023136"/>
    </source>
</evidence>
<reference evidence="9" key="1">
    <citation type="submission" date="2025-08" db="UniProtKB">
        <authorList>
            <consortium name="RefSeq"/>
        </authorList>
    </citation>
    <scope>IDENTIFICATION</scope>
    <source>
        <tissue evidence="9">Seedling</tissue>
    </source>
</reference>
<keyword evidence="5 6" id="KW-0472">Membrane</keyword>
<gene>
    <name evidence="9" type="primary">LOC107434612</name>
</gene>
<keyword evidence="4 6" id="KW-1133">Transmembrane helix</keyword>
<organism evidence="8 9">
    <name type="scientific">Ziziphus jujuba</name>
    <name type="common">Chinese jujube</name>
    <name type="synonym">Ziziphus sativa</name>
    <dbReference type="NCBI Taxonomy" id="326968"/>
    <lineage>
        <taxon>Eukaryota</taxon>
        <taxon>Viridiplantae</taxon>
        <taxon>Streptophyta</taxon>
        <taxon>Embryophyta</taxon>
        <taxon>Tracheophyta</taxon>
        <taxon>Spermatophyta</taxon>
        <taxon>Magnoliopsida</taxon>
        <taxon>eudicotyledons</taxon>
        <taxon>Gunneridae</taxon>
        <taxon>Pentapetalae</taxon>
        <taxon>rosids</taxon>
        <taxon>fabids</taxon>
        <taxon>Rosales</taxon>
        <taxon>Rhamnaceae</taxon>
        <taxon>Paliureae</taxon>
        <taxon>Ziziphus</taxon>
    </lineage>
</organism>
<accession>A0ABM3I2M9</accession>
<evidence type="ECO:0000256" key="2">
    <source>
        <dbReference type="ARBA" id="ARBA00007635"/>
    </source>
</evidence>
<keyword evidence="3 6" id="KW-0812">Transmembrane</keyword>
<sequence length="373" mass="41761">MQESQREGEKGIWEVVPFVVMVVMEGCTIALTIFAKTVMTKKGMSPFVFVVYMHALSSLILLPYSFIFHYKDRTQQPFFTSSLFLRLSFMGLTGITISQNLAFLGLSYSSPIVVCAMGLLIPSLSFILSIILRKTKLDWRNSSFRAKVTGTIISFMGATMVELYKGPLIRKSKLSSSSHPSYPTINKFLIYSSKPEYWVLGGILLATSSLSVSVWNNVQVGTVKQYPQVMKLVSFYSLFGTIQSAMLCLFLERNPDAWKLKVDTELLLIGLSAVFAGLIRSHVHMWCMQLKGPFYVPIFKPFGIVFATIFGVILSAVHYGSVIGAIIIGTGYFGVMYGQLKEEELEAQQDDKVKIMESCEDEKVPLLQEENIV</sequence>
<feature type="transmembrane region" description="Helical" evidence="6">
    <location>
        <begin position="235"/>
        <end position="252"/>
    </location>
</feature>
<dbReference type="InterPro" id="IPR000620">
    <property type="entry name" value="EamA_dom"/>
</dbReference>
<feature type="transmembrane region" description="Helical" evidence="6">
    <location>
        <begin position="264"/>
        <end position="283"/>
    </location>
</feature>
<protein>
    <recommendedName>
        <fullName evidence="6">WAT1-related protein</fullName>
    </recommendedName>
</protein>
<evidence type="ECO:0000313" key="8">
    <source>
        <dbReference type="Proteomes" id="UP001652623"/>
    </source>
</evidence>
<feature type="domain" description="EamA" evidence="7">
    <location>
        <begin position="30"/>
        <end position="160"/>
    </location>
</feature>
<feature type="transmembrane region" description="Helical" evidence="6">
    <location>
        <begin position="303"/>
        <end position="335"/>
    </location>
</feature>
<keyword evidence="8" id="KW-1185">Reference proteome</keyword>
<evidence type="ECO:0000259" key="7">
    <source>
        <dbReference type="Pfam" id="PF00892"/>
    </source>
</evidence>
<dbReference type="InterPro" id="IPR037185">
    <property type="entry name" value="EmrE-like"/>
</dbReference>
<feature type="transmembrane region" description="Helical" evidence="6">
    <location>
        <begin position="144"/>
        <end position="164"/>
    </location>
</feature>